<dbReference type="PANTHER" id="PTHR42737">
    <property type="entry name" value="GLUTATHIONE REDUCTASE"/>
    <property type="match status" value="1"/>
</dbReference>
<dbReference type="PROSITE" id="PS00076">
    <property type="entry name" value="PYRIDINE_REDOX_1"/>
    <property type="match status" value="1"/>
</dbReference>
<comment type="similarity">
    <text evidence="2 11">Belongs to the class-I pyridine nucleotide-disulfide oxidoreductase family.</text>
</comment>
<dbReference type="RefSeq" id="WP_413280236.1">
    <property type="nucleotide sequence ID" value="NZ_JBHFNT010000227.1"/>
</dbReference>
<proteinExistence type="inferred from homology"/>
<reference evidence="15 16" key="1">
    <citation type="submission" date="2024-09" db="EMBL/GenBank/DDBJ databases">
        <title>Floridaenema gen nov. (Aerosakkonemataceae, Aerosakkonematales ord. nov., Cyanobacteria) from benthic tropical and subtropical fresh waters, with the description of four new species.</title>
        <authorList>
            <person name="Moretto J.A."/>
            <person name="Berthold D.E."/>
            <person name="Lefler F.W."/>
            <person name="Huang I.-S."/>
            <person name="Laughinghouse H. IV."/>
        </authorList>
    </citation>
    <scope>NUCLEOTIDE SEQUENCE [LARGE SCALE GENOMIC DNA]</scope>
    <source>
        <strain evidence="15 16">BLCC-F167</strain>
    </source>
</reference>
<comment type="caution">
    <text evidence="15">The sequence shown here is derived from an EMBL/GenBank/DDBJ whole genome shotgun (WGS) entry which is preliminary data.</text>
</comment>
<gene>
    <name evidence="15" type="primary">gor</name>
    <name evidence="15" type="ORF">ACE1CA_25640</name>
</gene>
<evidence type="ECO:0000313" key="16">
    <source>
        <dbReference type="Proteomes" id="UP001576780"/>
    </source>
</evidence>
<evidence type="ECO:0000259" key="14">
    <source>
        <dbReference type="Pfam" id="PF07992"/>
    </source>
</evidence>
<dbReference type="NCBIfam" id="TIGR01424">
    <property type="entry name" value="gluta_reduc_2"/>
    <property type="match status" value="1"/>
</dbReference>
<evidence type="ECO:0000256" key="10">
    <source>
        <dbReference type="ARBA" id="ARBA00049142"/>
    </source>
</evidence>
<dbReference type="InterPro" id="IPR004099">
    <property type="entry name" value="Pyr_nucl-diS_OxRdtase_dimer"/>
</dbReference>
<evidence type="ECO:0000256" key="8">
    <source>
        <dbReference type="ARBA" id="ARBA00023157"/>
    </source>
</evidence>
<evidence type="ECO:0000256" key="2">
    <source>
        <dbReference type="ARBA" id="ARBA00007532"/>
    </source>
</evidence>
<dbReference type="EMBL" id="JBHFNT010000227">
    <property type="protein sequence ID" value="MFB2837898.1"/>
    <property type="molecule type" value="Genomic_DNA"/>
</dbReference>
<keyword evidence="16" id="KW-1185">Reference proteome</keyword>
<accession>A0ABV4WS35</accession>
<evidence type="ECO:0000256" key="3">
    <source>
        <dbReference type="ARBA" id="ARBA00011738"/>
    </source>
</evidence>
<keyword evidence="8" id="KW-1015">Disulfide bond</keyword>
<dbReference type="InterPro" id="IPR001100">
    <property type="entry name" value="Pyr_nuc-diS_OxRdtase"/>
</dbReference>
<evidence type="ECO:0000256" key="1">
    <source>
        <dbReference type="ARBA" id="ARBA00001974"/>
    </source>
</evidence>
<dbReference type="InterPro" id="IPR023753">
    <property type="entry name" value="FAD/NAD-binding_dom"/>
</dbReference>
<comment type="catalytic activity">
    <reaction evidence="10 12">
        <text>2 glutathione + NADP(+) = glutathione disulfide + NADPH + H(+)</text>
        <dbReference type="Rhea" id="RHEA:11740"/>
        <dbReference type="ChEBI" id="CHEBI:15378"/>
        <dbReference type="ChEBI" id="CHEBI:57783"/>
        <dbReference type="ChEBI" id="CHEBI:57925"/>
        <dbReference type="ChEBI" id="CHEBI:58297"/>
        <dbReference type="ChEBI" id="CHEBI:58349"/>
        <dbReference type="EC" id="1.8.1.7"/>
    </reaction>
</comment>
<organism evidence="15 16">
    <name type="scientific">Floridaenema evergladense BLCC-F167</name>
    <dbReference type="NCBI Taxonomy" id="3153639"/>
    <lineage>
        <taxon>Bacteria</taxon>
        <taxon>Bacillati</taxon>
        <taxon>Cyanobacteriota</taxon>
        <taxon>Cyanophyceae</taxon>
        <taxon>Oscillatoriophycideae</taxon>
        <taxon>Aerosakkonematales</taxon>
        <taxon>Aerosakkonemataceae</taxon>
        <taxon>Floridanema</taxon>
        <taxon>Floridanema evergladense</taxon>
    </lineage>
</organism>
<evidence type="ECO:0000256" key="5">
    <source>
        <dbReference type="ARBA" id="ARBA00022827"/>
    </source>
</evidence>
<evidence type="ECO:0000256" key="12">
    <source>
        <dbReference type="RuleBase" id="RU365040"/>
    </source>
</evidence>
<dbReference type="InterPro" id="IPR036188">
    <property type="entry name" value="FAD/NAD-bd_sf"/>
</dbReference>
<dbReference type="EC" id="1.8.1.7" evidence="12"/>
<dbReference type="NCBIfam" id="NF004776">
    <property type="entry name" value="PRK06116.1"/>
    <property type="match status" value="1"/>
</dbReference>
<evidence type="ECO:0000256" key="6">
    <source>
        <dbReference type="ARBA" id="ARBA00022857"/>
    </source>
</evidence>
<dbReference type="InterPro" id="IPR016156">
    <property type="entry name" value="FAD/NAD-linked_Rdtase_dimer_sf"/>
</dbReference>
<dbReference type="PIRSF" id="PIRSF000350">
    <property type="entry name" value="Mercury_reductase_MerA"/>
    <property type="match status" value="1"/>
</dbReference>
<dbReference type="PRINTS" id="PR00411">
    <property type="entry name" value="PNDRDTASEI"/>
</dbReference>
<dbReference type="Pfam" id="PF07992">
    <property type="entry name" value="Pyr_redox_2"/>
    <property type="match status" value="1"/>
</dbReference>
<keyword evidence="6 12" id="KW-0521">NADP</keyword>
<comment type="cofactor">
    <cofactor evidence="1 12">
        <name>FAD</name>
        <dbReference type="ChEBI" id="CHEBI:57692"/>
    </cofactor>
</comment>
<sequence>MSYDYDLFVIGAGSGGLAASKRAASYGAKVAIAERDLVGGTCVIRGCVPKKLMVYASKFAHYYEDAVGYGWSEVQPSFDWKKLVTSVDNEVKRLSKLHISFLEKAGVELIQGDATLLDPHTIEIGERKVTADKILIAVGGEAIKFDIPGAKEYGITSREIFLLPEQPKRFAAIGAGYIGVEFSCIMNALGSQVTQFIRTDRILRGFDEEIRSGVQDAMTKHGINIVTNTYIPKIEKVSDGLEITYLDKAKNTEEKITVDAVLIAIGRAPNLAHLGLENTNVEVVQCDDPTLPNLHGYTVNCAIGVDEYSRTTEPNIFAVGDCTNRINLTPVAINEGRAFADTEFGNNPRIFSHETVASAIFSQPEAATVGLNELEAKAKYGDAVKVYRAQFRPMYHSFTGKDEKVLVKLVVDSSTDKVLGAHIVGENAAEIIQGVAIAVKMGATKKDFDATVGIHPSTAEEFVTLR</sequence>
<dbReference type="InterPro" id="IPR006324">
    <property type="entry name" value="GSHR"/>
</dbReference>
<dbReference type="GO" id="GO:0004362">
    <property type="term" value="F:glutathione-disulfide reductase (NADPH) activity"/>
    <property type="evidence" value="ECO:0007669"/>
    <property type="project" value="UniProtKB-EC"/>
</dbReference>
<name>A0ABV4WS35_9CYAN</name>
<evidence type="ECO:0000313" key="15">
    <source>
        <dbReference type="EMBL" id="MFB2837898.1"/>
    </source>
</evidence>
<keyword evidence="9 11" id="KW-0676">Redox-active center</keyword>
<dbReference type="Pfam" id="PF02852">
    <property type="entry name" value="Pyr_redox_dim"/>
    <property type="match status" value="1"/>
</dbReference>
<evidence type="ECO:0000256" key="9">
    <source>
        <dbReference type="ARBA" id="ARBA00023284"/>
    </source>
</evidence>
<dbReference type="Gene3D" id="3.30.390.30">
    <property type="match status" value="1"/>
</dbReference>
<keyword evidence="4 11" id="KW-0285">Flavoprotein</keyword>
<dbReference type="SUPFAM" id="SSF55424">
    <property type="entry name" value="FAD/NAD-linked reductases, dimerisation (C-terminal) domain"/>
    <property type="match status" value="1"/>
</dbReference>
<feature type="domain" description="FAD/NAD(P)-binding" evidence="14">
    <location>
        <begin position="5"/>
        <end position="336"/>
    </location>
</feature>
<dbReference type="SUPFAM" id="SSF51905">
    <property type="entry name" value="FAD/NAD(P)-binding domain"/>
    <property type="match status" value="1"/>
</dbReference>
<dbReference type="InterPro" id="IPR046952">
    <property type="entry name" value="GSHR/TRXR-like"/>
</dbReference>
<dbReference type="Proteomes" id="UP001576780">
    <property type="component" value="Unassembled WGS sequence"/>
</dbReference>
<evidence type="ECO:0000256" key="7">
    <source>
        <dbReference type="ARBA" id="ARBA00023002"/>
    </source>
</evidence>
<evidence type="ECO:0000256" key="11">
    <source>
        <dbReference type="RuleBase" id="RU003691"/>
    </source>
</evidence>
<evidence type="ECO:0000256" key="4">
    <source>
        <dbReference type="ARBA" id="ARBA00022630"/>
    </source>
</evidence>
<dbReference type="PRINTS" id="PR00368">
    <property type="entry name" value="FADPNR"/>
</dbReference>
<feature type="domain" description="Pyridine nucleotide-disulphide oxidoreductase dimerisation" evidence="13">
    <location>
        <begin position="356"/>
        <end position="465"/>
    </location>
</feature>
<comment type="function">
    <text evidence="12">Catalyzes the reduction of glutathione disulfide (GSSG) to reduced glutathione (GSH).</text>
</comment>
<keyword evidence="7 11" id="KW-0560">Oxidoreductase</keyword>
<evidence type="ECO:0000259" key="13">
    <source>
        <dbReference type="Pfam" id="PF02852"/>
    </source>
</evidence>
<dbReference type="InterPro" id="IPR012999">
    <property type="entry name" value="Pyr_OxRdtase_I_AS"/>
</dbReference>
<protein>
    <recommendedName>
        <fullName evidence="12">Glutathione reductase</fullName>
        <shortName evidence="12">GRase</shortName>
        <ecNumber evidence="12">1.8.1.7</ecNumber>
    </recommendedName>
</protein>
<keyword evidence="5 11" id="KW-0274">FAD</keyword>
<dbReference type="PANTHER" id="PTHR42737:SF2">
    <property type="entry name" value="GLUTATHIONE REDUCTASE"/>
    <property type="match status" value="1"/>
</dbReference>
<comment type="subunit">
    <text evidence="3">Homodimer.</text>
</comment>
<dbReference type="Gene3D" id="3.50.50.60">
    <property type="entry name" value="FAD/NAD(P)-binding domain"/>
    <property type="match status" value="2"/>
</dbReference>